<feature type="signal peptide" evidence="2">
    <location>
        <begin position="1"/>
        <end position="18"/>
    </location>
</feature>
<keyword evidence="6" id="KW-1185">Reference proteome</keyword>
<dbReference type="SMART" id="SM00062">
    <property type="entry name" value="PBPb"/>
    <property type="match status" value="1"/>
</dbReference>
<evidence type="ECO:0000256" key="2">
    <source>
        <dbReference type="SAM" id="SignalP"/>
    </source>
</evidence>
<evidence type="ECO:0000313" key="6">
    <source>
        <dbReference type="Proteomes" id="UP000182077"/>
    </source>
</evidence>
<dbReference type="PROSITE" id="PS51257">
    <property type="entry name" value="PROKAR_LIPOPROTEIN"/>
    <property type="match status" value="1"/>
</dbReference>
<reference evidence="5 6" key="1">
    <citation type="submission" date="2014-12" db="EMBL/GenBank/DDBJ databases">
        <title>Draft genome sequences of 29 type strains of Enterococci.</title>
        <authorList>
            <person name="Zhong Z."/>
            <person name="Sun Z."/>
            <person name="Liu W."/>
            <person name="Zhang W."/>
            <person name="Zhang H."/>
        </authorList>
    </citation>
    <scope>NUCLEOTIDE SEQUENCE [LARGE SCALE GENOMIC DNA]</scope>
    <source>
        <strain evidence="5 6">DSM 17122</strain>
    </source>
</reference>
<dbReference type="SMART" id="SM00079">
    <property type="entry name" value="PBPe"/>
    <property type="match status" value="1"/>
</dbReference>
<dbReference type="InterPro" id="IPR001638">
    <property type="entry name" value="Solute-binding_3/MltF_N"/>
</dbReference>
<evidence type="ECO:0000259" key="4">
    <source>
        <dbReference type="SMART" id="SM00079"/>
    </source>
</evidence>
<dbReference type="PANTHER" id="PTHR35936:SF17">
    <property type="entry name" value="ARGININE-BINDING EXTRACELLULAR PROTEIN ARTP"/>
    <property type="match status" value="1"/>
</dbReference>
<dbReference type="InterPro" id="IPR001320">
    <property type="entry name" value="Iontro_rcpt_C"/>
</dbReference>
<dbReference type="PANTHER" id="PTHR35936">
    <property type="entry name" value="MEMBRANE-BOUND LYTIC MUREIN TRANSGLYCOSYLASE F"/>
    <property type="match status" value="1"/>
</dbReference>
<dbReference type="Pfam" id="PF00497">
    <property type="entry name" value="SBP_bac_3"/>
    <property type="match status" value="1"/>
</dbReference>
<evidence type="ECO:0008006" key="7">
    <source>
        <dbReference type="Google" id="ProtNLM"/>
    </source>
</evidence>
<dbReference type="Gene3D" id="3.40.190.10">
    <property type="entry name" value="Periplasmic binding protein-like II"/>
    <property type="match status" value="2"/>
</dbReference>
<dbReference type="OrthoDB" id="9774451at2"/>
<accession>A0A1L8TLD6</accession>
<sequence>MKKITGLVITLAALFTLAACGGSSSSSTDSSSSAKTEDQLADIKKSGVLKVATSADYAPFEFHTMVDGKDKVVGADIDLVNEIAKQLGVKAEVSDMSFNTVLASLNQGKSDIAISAISATKERKEQFDFTDNYYNPPQVVIINKKNKDTFTSLDSLKDKQVGAQKGSIQEDIVKTQIKDAKLVSIEKVPNMVVEVNSGSLDAMVVEKTIAESYVQQNPDLMVANIDLEPSSDEAFAIALPKGSEELQTELNKIIKKLNDEGKIDEYVKTNHELAEKSAE</sequence>
<dbReference type="SUPFAM" id="SSF53850">
    <property type="entry name" value="Periplasmic binding protein-like II"/>
    <property type="match status" value="1"/>
</dbReference>
<dbReference type="Proteomes" id="UP000182077">
    <property type="component" value="Unassembled WGS sequence"/>
</dbReference>
<protein>
    <recommendedName>
        <fullName evidence="7">Solute-binding protein family 3/N-terminal domain-containing protein</fullName>
    </recommendedName>
</protein>
<dbReference type="EMBL" id="JXKQ01000008">
    <property type="protein sequence ID" value="OJG45106.1"/>
    <property type="molecule type" value="Genomic_DNA"/>
</dbReference>
<feature type="chain" id="PRO_5038675757" description="Solute-binding protein family 3/N-terminal domain-containing protein" evidence="2">
    <location>
        <begin position="19"/>
        <end position="279"/>
    </location>
</feature>
<evidence type="ECO:0000259" key="3">
    <source>
        <dbReference type="SMART" id="SM00062"/>
    </source>
</evidence>
<dbReference type="AlphaFoldDB" id="A0A1L8TLD6"/>
<dbReference type="STRING" id="249189.RV04_GL002420"/>
<organism evidence="5 6">
    <name type="scientific">Enterococcus hermanniensis</name>
    <dbReference type="NCBI Taxonomy" id="249189"/>
    <lineage>
        <taxon>Bacteria</taxon>
        <taxon>Bacillati</taxon>
        <taxon>Bacillota</taxon>
        <taxon>Bacilli</taxon>
        <taxon>Lactobacillales</taxon>
        <taxon>Enterococcaceae</taxon>
        <taxon>Enterococcus</taxon>
    </lineage>
</organism>
<feature type="domain" description="Ionotropic glutamate receptor C-terminal" evidence="4">
    <location>
        <begin position="48"/>
        <end position="268"/>
    </location>
</feature>
<gene>
    <name evidence="5" type="ORF">RV04_GL002420</name>
</gene>
<proteinExistence type="predicted"/>
<comment type="caution">
    <text evidence="5">The sequence shown here is derived from an EMBL/GenBank/DDBJ whole genome shotgun (WGS) entry which is preliminary data.</text>
</comment>
<name>A0A1L8TLD6_9ENTE</name>
<dbReference type="RefSeq" id="WP_071858271.1">
    <property type="nucleotide sequence ID" value="NZ_JXKQ01000008.1"/>
</dbReference>
<dbReference type="GO" id="GO:0016020">
    <property type="term" value="C:membrane"/>
    <property type="evidence" value="ECO:0007669"/>
    <property type="project" value="InterPro"/>
</dbReference>
<keyword evidence="1 2" id="KW-0732">Signal</keyword>
<evidence type="ECO:0000313" key="5">
    <source>
        <dbReference type="EMBL" id="OJG45106.1"/>
    </source>
</evidence>
<evidence type="ECO:0000256" key="1">
    <source>
        <dbReference type="ARBA" id="ARBA00022729"/>
    </source>
</evidence>
<dbReference type="GO" id="GO:0015276">
    <property type="term" value="F:ligand-gated monoatomic ion channel activity"/>
    <property type="evidence" value="ECO:0007669"/>
    <property type="project" value="InterPro"/>
</dbReference>
<feature type="domain" description="Solute-binding protein family 3/N-terminal" evidence="3">
    <location>
        <begin position="48"/>
        <end position="270"/>
    </location>
</feature>